<dbReference type="GO" id="GO:0005886">
    <property type="term" value="C:plasma membrane"/>
    <property type="evidence" value="ECO:0007669"/>
    <property type="project" value="UniProtKB-UniRule"/>
</dbReference>
<dbReference type="KEGG" id="pbap:Pla133_39580"/>
<dbReference type="InterPro" id="IPR005807">
    <property type="entry name" value="SecE_bac"/>
</dbReference>
<reference evidence="9 10" key="1">
    <citation type="submission" date="2019-02" db="EMBL/GenBank/DDBJ databases">
        <title>Deep-cultivation of Planctomycetes and their phenomic and genomic characterization uncovers novel biology.</title>
        <authorList>
            <person name="Wiegand S."/>
            <person name="Jogler M."/>
            <person name="Boedeker C."/>
            <person name="Pinto D."/>
            <person name="Vollmers J."/>
            <person name="Rivas-Marin E."/>
            <person name="Kohn T."/>
            <person name="Peeters S.H."/>
            <person name="Heuer A."/>
            <person name="Rast P."/>
            <person name="Oberbeckmann S."/>
            <person name="Bunk B."/>
            <person name="Jeske O."/>
            <person name="Meyerdierks A."/>
            <person name="Storesund J.E."/>
            <person name="Kallscheuer N."/>
            <person name="Luecker S."/>
            <person name="Lage O.M."/>
            <person name="Pohl T."/>
            <person name="Merkel B.J."/>
            <person name="Hornburger P."/>
            <person name="Mueller R.-W."/>
            <person name="Bruemmer F."/>
            <person name="Labrenz M."/>
            <person name="Spormann A.M."/>
            <person name="Op den Camp H."/>
            <person name="Overmann J."/>
            <person name="Amann R."/>
            <person name="Jetten M.S.M."/>
            <person name="Mascher T."/>
            <person name="Medema M.H."/>
            <person name="Devos D.P."/>
            <person name="Kaster A.-K."/>
            <person name="Ovreas L."/>
            <person name="Rohde M."/>
            <person name="Galperin M.Y."/>
            <person name="Jogler C."/>
        </authorList>
    </citation>
    <scope>NUCLEOTIDE SEQUENCE [LARGE SCALE GENOMIC DNA]</scope>
    <source>
        <strain evidence="9 10">Pla133</strain>
    </source>
</reference>
<dbReference type="HAMAP" id="MF_00422">
    <property type="entry name" value="SecE"/>
    <property type="match status" value="1"/>
</dbReference>
<keyword evidence="2 8" id="KW-0813">Transport</keyword>
<keyword evidence="8" id="KW-1003">Cell membrane</keyword>
<evidence type="ECO:0000256" key="7">
    <source>
        <dbReference type="ARBA" id="ARBA00023136"/>
    </source>
</evidence>
<keyword evidence="4 8" id="KW-0653">Protein transport</keyword>
<evidence type="ECO:0000313" key="9">
    <source>
        <dbReference type="EMBL" id="QDU68852.1"/>
    </source>
</evidence>
<gene>
    <name evidence="8" type="primary">secE</name>
    <name evidence="9" type="ORF">Pla133_39580</name>
</gene>
<dbReference type="GO" id="GO:0043952">
    <property type="term" value="P:protein transport by the Sec complex"/>
    <property type="evidence" value="ECO:0007669"/>
    <property type="project" value="UniProtKB-UniRule"/>
</dbReference>
<organism evidence="9 10">
    <name type="scientific">Engelhardtia mirabilis</name>
    <dbReference type="NCBI Taxonomy" id="2528011"/>
    <lineage>
        <taxon>Bacteria</taxon>
        <taxon>Pseudomonadati</taxon>
        <taxon>Planctomycetota</taxon>
        <taxon>Planctomycetia</taxon>
        <taxon>Planctomycetia incertae sedis</taxon>
        <taxon>Engelhardtia</taxon>
    </lineage>
</organism>
<keyword evidence="10" id="KW-1185">Reference proteome</keyword>
<evidence type="ECO:0000256" key="2">
    <source>
        <dbReference type="ARBA" id="ARBA00022448"/>
    </source>
</evidence>
<evidence type="ECO:0000313" key="10">
    <source>
        <dbReference type="Proteomes" id="UP000316921"/>
    </source>
</evidence>
<keyword evidence="7 8" id="KW-0472">Membrane</keyword>
<proteinExistence type="inferred from homology"/>
<feature type="transmembrane region" description="Helical" evidence="8">
    <location>
        <begin position="107"/>
        <end position="132"/>
    </location>
</feature>
<dbReference type="GO" id="GO:0009306">
    <property type="term" value="P:protein secretion"/>
    <property type="evidence" value="ECO:0007669"/>
    <property type="project" value="UniProtKB-UniRule"/>
</dbReference>
<name>A0A518BPE8_9BACT</name>
<dbReference type="Pfam" id="PF00584">
    <property type="entry name" value="SecE"/>
    <property type="match status" value="1"/>
</dbReference>
<keyword evidence="3 8" id="KW-0812">Transmembrane</keyword>
<dbReference type="GO" id="GO:0006605">
    <property type="term" value="P:protein targeting"/>
    <property type="evidence" value="ECO:0007669"/>
    <property type="project" value="UniProtKB-UniRule"/>
</dbReference>
<evidence type="ECO:0000256" key="1">
    <source>
        <dbReference type="ARBA" id="ARBA00004370"/>
    </source>
</evidence>
<dbReference type="EMBL" id="CP036287">
    <property type="protein sequence ID" value="QDU68852.1"/>
    <property type="molecule type" value="Genomic_DNA"/>
</dbReference>
<evidence type="ECO:0000256" key="3">
    <source>
        <dbReference type="ARBA" id="ARBA00022692"/>
    </source>
</evidence>
<dbReference type="Proteomes" id="UP000316921">
    <property type="component" value="Chromosome"/>
</dbReference>
<comment type="function">
    <text evidence="8">Essential subunit of the Sec protein translocation channel SecYEG. Clamps together the 2 halves of SecY. May contact the channel plug during translocation.</text>
</comment>
<comment type="caution">
    <text evidence="8">Lacks conserved residue(s) required for the propagation of feature annotation.</text>
</comment>
<dbReference type="PROSITE" id="PS51257">
    <property type="entry name" value="PROKAR_LIPOPROTEIN"/>
    <property type="match status" value="1"/>
</dbReference>
<evidence type="ECO:0000256" key="5">
    <source>
        <dbReference type="ARBA" id="ARBA00022989"/>
    </source>
</evidence>
<sequence>MRTYKEDQGRLARMFAFWGLVFVILYGCTFLHSQLVQHVTSLRPAIADLVIPVVGIAVSGAFLISATAFVVLAVWLLRWQAKPAIADILIDTESELRKSTWPTFTNVVNSTIVVVSFVLVLMGFLALVDWFLTAFFARLLGLGGS</sequence>
<dbReference type="InterPro" id="IPR038379">
    <property type="entry name" value="SecE_sf"/>
</dbReference>
<feature type="transmembrane region" description="Helical" evidence="8">
    <location>
        <begin position="53"/>
        <end position="77"/>
    </location>
</feature>
<comment type="similarity">
    <text evidence="8">Belongs to the SecE/SEC61-gamma family.</text>
</comment>
<evidence type="ECO:0000256" key="4">
    <source>
        <dbReference type="ARBA" id="ARBA00022927"/>
    </source>
</evidence>
<evidence type="ECO:0000256" key="8">
    <source>
        <dbReference type="HAMAP-Rule" id="MF_00422"/>
    </source>
</evidence>
<dbReference type="InterPro" id="IPR001901">
    <property type="entry name" value="Translocase_SecE/Sec61-g"/>
</dbReference>
<dbReference type="AlphaFoldDB" id="A0A518BPE8"/>
<dbReference type="Gene3D" id="1.20.5.1030">
    <property type="entry name" value="Preprotein translocase secy subunit"/>
    <property type="match status" value="1"/>
</dbReference>
<comment type="subcellular location">
    <subcellularLocation>
        <location evidence="1">Membrane</location>
    </subcellularLocation>
</comment>
<feature type="transmembrane region" description="Helical" evidence="8">
    <location>
        <begin position="12"/>
        <end position="33"/>
    </location>
</feature>
<accession>A0A518BPE8</accession>
<comment type="subunit">
    <text evidence="8">Component of the Sec protein translocase complex. Heterotrimer consisting of SecY, SecE and SecG subunits. The heterotrimers can form oligomers, although 1 heterotrimer is thought to be able to translocate proteins. Interacts with the ribosome. Interacts with SecDF, and other proteins may be involved. Interacts with SecA.</text>
</comment>
<dbReference type="RefSeq" id="WP_145068217.1">
    <property type="nucleotide sequence ID" value="NZ_CP036287.1"/>
</dbReference>
<protein>
    <recommendedName>
        <fullName evidence="8">Protein translocase subunit SecE</fullName>
    </recommendedName>
</protein>
<evidence type="ECO:0000256" key="6">
    <source>
        <dbReference type="ARBA" id="ARBA00023010"/>
    </source>
</evidence>
<dbReference type="GO" id="GO:0065002">
    <property type="term" value="P:intracellular protein transmembrane transport"/>
    <property type="evidence" value="ECO:0007669"/>
    <property type="project" value="UniProtKB-UniRule"/>
</dbReference>
<keyword evidence="6 8" id="KW-0811">Translocation</keyword>
<dbReference type="GO" id="GO:0008320">
    <property type="term" value="F:protein transmembrane transporter activity"/>
    <property type="evidence" value="ECO:0007669"/>
    <property type="project" value="UniProtKB-UniRule"/>
</dbReference>
<keyword evidence="5 8" id="KW-1133">Transmembrane helix</keyword>
<dbReference type="NCBIfam" id="TIGR00964">
    <property type="entry name" value="secE_bact"/>
    <property type="match status" value="1"/>
</dbReference>